<dbReference type="GO" id="GO:0005684">
    <property type="term" value="C:U2-type spliceosomal complex"/>
    <property type="evidence" value="ECO:0007669"/>
    <property type="project" value="UniProtKB-UniRule"/>
</dbReference>
<gene>
    <name evidence="9" type="ORF">FZEAL_4394</name>
</gene>
<keyword evidence="1" id="KW-0347">Helicase</keyword>
<proteinExistence type="inferred from homology"/>
<feature type="domain" description="RNA helicase aquarius N-terminal" evidence="6">
    <location>
        <begin position="41"/>
        <end position="429"/>
    </location>
</feature>
<evidence type="ECO:0000259" key="7">
    <source>
        <dbReference type="Pfam" id="PF21143"/>
    </source>
</evidence>
<evidence type="ECO:0000259" key="4">
    <source>
        <dbReference type="Pfam" id="PF13086"/>
    </source>
</evidence>
<protein>
    <recommendedName>
        <fullName evidence="2">Pre-mRNA-splicing factor</fullName>
    </recommendedName>
</protein>
<evidence type="ECO:0000259" key="5">
    <source>
        <dbReference type="Pfam" id="PF13087"/>
    </source>
</evidence>
<dbReference type="InterPro" id="IPR027417">
    <property type="entry name" value="P-loop_NTPase"/>
</dbReference>
<keyword evidence="10" id="KW-1185">Reference proteome</keyword>
<dbReference type="InterPro" id="IPR048966">
    <property type="entry name" value="Aquarius_b-barrel"/>
</dbReference>
<feature type="domain" description="RNA helicase aquarius beta-barrel" evidence="7">
    <location>
        <begin position="507"/>
        <end position="670"/>
    </location>
</feature>
<dbReference type="GO" id="GO:0003729">
    <property type="term" value="F:mRNA binding"/>
    <property type="evidence" value="ECO:0007669"/>
    <property type="project" value="TreeGrafter"/>
</dbReference>
<evidence type="ECO:0000256" key="2">
    <source>
        <dbReference type="PIRNR" id="PIRNR038901"/>
    </source>
</evidence>
<dbReference type="InterPro" id="IPR045055">
    <property type="entry name" value="DNA2/NAM7-like"/>
</dbReference>
<dbReference type="PANTHER" id="PTHR10887">
    <property type="entry name" value="DNA2/NAM7 HELICASE FAMILY"/>
    <property type="match status" value="1"/>
</dbReference>
<dbReference type="InterPro" id="IPR026300">
    <property type="entry name" value="CWF11_fam"/>
</dbReference>
<accession>A0A8H4UML2</accession>
<keyword evidence="2" id="KW-0508">mRNA splicing</keyword>
<name>A0A8H4UML2_9HYPO</name>
<dbReference type="InterPro" id="IPR047187">
    <property type="entry name" value="SF1_C_Upf1"/>
</dbReference>
<feature type="domain" description="DNA2/NAM7 helicase helicase" evidence="4">
    <location>
        <begin position="822"/>
        <end position="1120"/>
    </location>
</feature>
<evidence type="ECO:0000256" key="3">
    <source>
        <dbReference type="SAM" id="MobiDB-lite"/>
    </source>
</evidence>
<feature type="region of interest" description="Disordered" evidence="3">
    <location>
        <begin position="755"/>
        <end position="784"/>
    </location>
</feature>
<dbReference type="GO" id="GO:0004386">
    <property type="term" value="F:helicase activity"/>
    <property type="evidence" value="ECO:0007669"/>
    <property type="project" value="InterPro"/>
</dbReference>
<comment type="function">
    <text evidence="2">Involved in mRNA splicing where it associates with cdc5 and the other cwf proteins as part of the spliceosome.</text>
</comment>
<evidence type="ECO:0000259" key="8">
    <source>
        <dbReference type="Pfam" id="PF21144"/>
    </source>
</evidence>
<dbReference type="Gene3D" id="3.40.50.300">
    <property type="entry name" value="P-loop containing nucleotide triphosphate hydrolases"/>
    <property type="match status" value="2"/>
</dbReference>
<feature type="domain" description="RNA helicase aquarius insertion" evidence="8">
    <location>
        <begin position="718"/>
        <end position="810"/>
    </location>
</feature>
<evidence type="ECO:0000256" key="1">
    <source>
        <dbReference type="ARBA" id="ARBA00022806"/>
    </source>
</evidence>
<feature type="compositionally biased region" description="Basic residues" evidence="3">
    <location>
        <begin position="1"/>
        <end position="20"/>
    </location>
</feature>
<keyword evidence="1" id="KW-0067">ATP-binding</keyword>
<dbReference type="PANTHER" id="PTHR10887:SF5">
    <property type="entry name" value="RNA HELICASE AQUARIUS"/>
    <property type="match status" value="1"/>
</dbReference>
<dbReference type="InterPro" id="IPR032174">
    <property type="entry name" value="Aquarius_N"/>
</dbReference>
<dbReference type="CDD" id="cd17935">
    <property type="entry name" value="EEXXQc_AQR"/>
    <property type="match status" value="1"/>
</dbReference>
<organism evidence="9 10">
    <name type="scientific">Fusarium zealandicum</name>
    <dbReference type="NCBI Taxonomy" id="1053134"/>
    <lineage>
        <taxon>Eukaryota</taxon>
        <taxon>Fungi</taxon>
        <taxon>Dikarya</taxon>
        <taxon>Ascomycota</taxon>
        <taxon>Pezizomycotina</taxon>
        <taxon>Sordariomycetes</taxon>
        <taxon>Hypocreomycetidae</taxon>
        <taxon>Hypocreales</taxon>
        <taxon>Nectriaceae</taxon>
        <taxon>Fusarium</taxon>
        <taxon>Fusarium staphyleae species complex</taxon>
    </lineage>
</organism>
<dbReference type="GO" id="GO:0045292">
    <property type="term" value="P:mRNA cis splicing, via spliceosome"/>
    <property type="evidence" value="ECO:0007669"/>
    <property type="project" value="UniProtKB-UniRule"/>
</dbReference>
<comment type="subunit">
    <text evidence="2">Belongs to the 40S cdc5-associated complex (or cwf complex), a spliceosome sub-complex reminiscent of a late-stage spliceosome.</text>
</comment>
<evidence type="ECO:0000259" key="6">
    <source>
        <dbReference type="Pfam" id="PF16399"/>
    </source>
</evidence>
<comment type="subcellular location">
    <subcellularLocation>
        <location evidence="2">Nucleus</location>
    </subcellularLocation>
</comment>
<dbReference type="CDD" id="cd18808">
    <property type="entry name" value="SF1_C_Upf1"/>
    <property type="match status" value="1"/>
</dbReference>
<dbReference type="Pfam" id="PF13086">
    <property type="entry name" value="AAA_11"/>
    <property type="match status" value="1"/>
</dbReference>
<dbReference type="InterPro" id="IPR048967">
    <property type="entry name" value="Aquarius_insert"/>
</dbReference>
<dbReference type="SUPFAM" id="SSF52540">
    <property type="entry name" value="P-loop containing nucleoside triphosphate hydrolases"/>
    <property type="match status" value="1"/>
</dbReference>
<dbReference type="InterPro" id="IPR041677">
    <property type="entry name" value="DNA2/NAM7_AAA_11"/>
</dbReference>
<dbReference type="Proteomes" id="UP000635477">
    <property type="component" value="Unassembled WGS sequence"/>
</dbReference>
<evidence type="ECO:0000313" key="9">
    <source>
        <dbReference type="EMBL" id="KAF4979391.1"/>
    </source>
</evidence>
<keyword evidence="1" id="KW-0378">Hydrolase</keyword>
<feature type="region of interest" description="Disordered" evidence="3">
    <location>
        <begin position="1"/>
        <end position="38"/>
    </location>
</feature>
<keyword evidence="2" id="KW-0539">Nucleus</keyword>
<dbReference type="Pfam" id="PF13087">
    <property type="entry name" value="AAA_12"/>
    <property type="match status" value="1"/>
</dbReference>
<dbReference type="FunFam" id="3.40.50.300:FF:000507">
    <property type="entry name" value="Pre-mRNA-splicing factor"/>
    <property type="match status" value="1"/>
</dbReference>
<keyword evidence="2" id="KW-0507">mRNA processing</keyword>
<dbReference type="GO" id="GO:0071013">
    <property type="term" value="C:catalytic step 2 spliceosome"/>
    <property type="evidence" value="ECO:0007669"/>
    <property type="project" value="TreeGrafter"/>
</dbReference>
<dbReference type="PIRSF" id="PIRSF038901">
    <property type="entry name" value="AQR_cwf11"/>
    <property type="match status" value="1"/>
</dbReference>
<comment type="caution">
    <text evidence="9">The sequence shown here is derived from an EMBL/GenBank/DDBJ whole genome shotgun (WGS) entry which is preliminary data.</text>
</comment>
<reference evidence="9" key="2">
    <citation type="submission" date="2020-05" db="EMBL/GenBank/DDBJ databases">
        <authorList>
            <person name="Kim H.-S."/>
            <person name="Proctor R.H."/>
            <person name="Brown D.W."/>
        </authorList>
    </citation>
    <scope>NUCLEOTIDE SEQUENCE</scope>
    <source>
        <strain evidence="9">NRRL 22465</strain>
    </source>
</reference>
<dbReference type="Pfam" id="PF16399">
    <property type="entry name" value="Aquarius_N_1st"/>
    <property type="match status" value="1"/>
</dbReference>
<feature type="domain" description="DNA2/NAM7 helicase-like C-terminal" evidence="5">
    <location>
        <begin position="1129"/>
        <end position="1321"/>
    </location>
</feature>
<feature type="region of interest" description="Disordered" evidence="3">
    <location>
        <begin position="1392"/>
        <end position="1434"/>
    </location>
</feature>
<keyword evidence="1" id="KW-0547">Nucleotide-binding</keyword>
<dbReference type="Pfam" id="PF21143">
    <property type="entry name" value="Aquarius_N_2nd"/>
    <property type="match status" value="1"/>
</dbReference>
<dbReference type="EMBL" id="JABEYC010000300">
    <property type="protein sequence ID" value="KAF4979391.1"/>
    <property type="molecule type" value="Genomic_DNA"/>
</dbReference>
<dbReference type="Pfam" id="PF21144">
    <property type="entry name" value="Aquarius_N_3rd"/>
    <property type="match status" value="1"/>
</dbReference>
<sequence length="1434" mass="162162">MPNVKRLKGSGAAKAKKQSKPQREATAGRPTPAEVEEEEHQFVQLARKHWLKPGKKPAKPKVKNDVLKQNIWEVLEREGFQYRSLLLLESLQTLESYLWPAYTEEASNFHVLLIALIANVKRREHLETWSLFEDRPADFSSLFRRLLSMMLDRTLSVTIRTQLLSFLIHAFQSLDCALVRKECAPLVSIGIWHNLSTEESRESSLDQLPQLRKAWKAAHKRYDAADEPNKARLRFERSWLYTLLLDFLGLLWTENSKADQVLYCERFTEFLSDLQSQLPTRRYVNSLIQDLHLVSAMRLSPMFNDEENTLLRDLHALLSHYTFFTIDDQTGVQLSPTQAYDKHCASLGKLQRISLKHFREKLTVLALSNYGSIDQRGELEPLLEPLTDEELLNLVSLLGLRTEYPESLNLPVSRKFFLEVVLSTFERRKTFQEVARNMGLAPTEHSLFDNSFQQAENYDGSHPMALPKLNLQYLSVGDFLWRALILYRCESFYGVRKDIETALRRLQPESKQPGETNFAGFSKMAMPISKPAILEVVPALVGSEYPSMVRAEVSYDVRRLGDGVRREWDSLRQDDVVFLLAIEPPPPKSVSNGGEAMSEAERLGVITVRAAEVHQITDDKGRHVRDGAGNLDNKRRIQLKLDPQTYSKDVERAAAGKPDVYGRVNLLLRRGRRENNFKPVLESIRSLVLSEVPLPSWLHEVFLGYGDPAGATYKNLSNREPKVDFRDTFLDWQHLTESLPGKIIDPGDEVSGSFGPPYVLESVDKPEEPKGSKPSKKRRRDADPALISEIETMKVSSYKPPNTGPYPIDAPRLNSVRFTPAQIEAITSGTQPGLTVVVGPPGTGKTDVATQTINNIYHNYPEQKTLLLAHSNQALNQLFAKIVALDIDERHLLRLGHGEEDLDTEGNFSKHGRVESFLDNRDQYLLEVRKLAASLGAPGAHENSAETAGYFNTVYVVPAWNKFLQVVNADGSSVAEIVEAFPFHGYFSDAPQPLFSPDGDREQILDVAQGCYHHISKIFSELADALPFEILRRERDKANYLLTSEARIIAMTTTHAAIRRGEIASLGFHYDNVVMEEAAQVTEIETFLPLTMQKPRDGKMPLQRVILCGDHFQNSPVIQSLAFRHYANLEQSLFSRLVRLGVPTVTLDQQGRARSSIASLYQWRYPNLHNLPDVQTNPQFVKANAGFKHDFQFINVPDYKGRGEAEPTPHFIQNLGEAEYAVAIFQYMRLLGYPAEKITILTTYAGQRALVKDVLSHRCARNPVFGLPKAVATVDKYQGEQNDYIILSLTRTSRVGYLRDVRRMTVALSRARLGLYILGRREVFEACPELRPAFDLLLQKPDKLMLVTGELWPTEREVAEGDGAVEGEVPMEGVEHLGQYVFEMTNTKVKQLQAEQGGLPEPIVEESEEGEDGYGDGNGEEEVEADILEVREGE</sequence>
<comment type="similarity">
    <text evidence="2">Belongs to the CWF11 family.</text>
</comment>
<evidence type="ECO:0000313" key="10">
    <source>
        <dbReference type="Proteomes" id="UP000635477"/>
    </source>
</evidence>
<reference evidence="9" key="1">
    <citation type="journal article" date="2020" name="BMC Genomics">
        <title>Correction to: Identification and distribution of gene clusters required for synthesis of sphingolipid metabolism inhibitors in diverse species of the filamentous fungus Fusarium.</title>
        <authorList>
            <person name="Kim H.S."/>
            <person name="Lohmar J.M."/>
            <person name="Busman M."/>
            <person name="Brown D.W."/>
            <person name="Naumann T.A."/>
            <person name="Divon H.H."/>
            <person name="Lysoe E."/>
            <person name="Uhlig S."/>
            <person name="Proctor R.H."/>
        </authorList>
    </citation>
    <scope>NUCLEOTIDE SEQUENCE</scope>
    <source>
        <strain evidence="9">NRRL 22465</strain>
    </source>
</reference>
<dbReference type="OrthoDB" id="1879at2759"/>
<feature type="compositionally biased region" description="Basic and acidic residues" evidence="3">
    <location>
        <begin position="762"/>
        <end position="771"/>
    </location>
</feature>
<feature type="compositionally biased region" description="Acidic residues" evidence="3">
    <location>
        <begin position="1403"/>
        <end position="1427"/>
    </location>
</feature>
<dbReference type="InterPro" id="IPR041679">
    <property type="entry name" value="DNA2/NAM7-like_C"/>
</dbReference>